<evidence type="ECO:0000313" key="3">
    <source>
        <dbReference type="Proteomes" id="UP001597286"/>
    </source>
</evidence>
<evidence type="ECO:0000256" key="1">
    <source>
        <dbReference type="SAM" id="Phobius"/>
    </source>
</evidence>
<keyword evidence="1" id="KW-0472">Membrane</keyword>
<feature type="transmembrane region" description="Helical" evidence="1">
    <location>
        <begin position="103"/>
        <end position="123"/>
    </location>
</feature>
<proteinExistence type="predicted"/>
<feature type="transmembrane region" description="Helical" evidence="1">
    <location>
        <begin position="53"/>
        <end position="73"/>
    </location>
</feature>
<name>A0ABW4P6S7_9NOCA</name>
<dbReference type="RefSeq" id="WP_378485865.1">
    <property type="nucleotide sequence ID" value="NZ_JBHUFB010000010.1"/>
</dbReference>
<dbReference type="Proteomes" id="UP001597286">
    <property type="component" value="Unassembled WGS sequence"/>
</dbReference>
<feature type="transmembrane region" description="Helical" evidence="1">
    <location>
        <begin position="80"/>
        <end position="97"/>
    </location>
</feature>
<reference evidence="3" key="1">
    <citation type="journal article" date="2019" name="Int. J. Syst. Evol. Microbiol.">
        <title>The Global Catalogue of Microorganisms (GCM) 10K type strain sequencing project: providing services to taxonomists for standard genome sequencing and annotation.</title>
        <authorList>
            <consortium name="The Broad Institute Genomics Platform"/>
            <consortium name="The Broad Institute Genome Sequencing Center for Infectious Disease"/>
            <person name="Wu L."/>
            <person name="Ma J."/>
        </authorList>
    </citation>
    <scope>NUCLEOTIDE SEQUENCE [LARGE SCALE GENOMIC DNA]</scope>
    <source>
        <strain evidence="3">DT72</strain>
    </source>
</reference>
<evidence type="ECO:0008006" key="4">
    <source>
        <dbReference type="Google" id="ProtNLM"/>
    </source>
</evidence>
<sequence>MPKSPASQLTPATVRWAGGLAALEGGVAVVVAVVFVVRGLTGHDQDAANPYGNAAWLVILGGAVLAAGVALLCGHRWGRTVSVVANLLLLPVVWSLLTDSHQPVLGVIAALVVVPALVLLFSVPTSRWMAQEYGEAEDEPQD</sequence>
<comment type="caution">
    <text evidence="2">The sequence shown here is derived from an EMBL/GenBank/DDBJ whole genome shotgun (WGS) entry which is preliminary data.</text>
</comment>
<keyword evidence="1" id="KW-1133">Transmembrane helix</keyword>
<accession>A0ABW4P6S7</accession>
<organism evidence="2 3">
    <name type="scientific">Rhodococcus gannanensis</name>
    <dbReference type="NCBI Taxonomy" id="1960308"/>
    <lineage>
        <taxon>Bacteria</taxon>
        <taxon>Bacillati</taxon>
        <taxon>Actinomycetota</taxon>
        <taxon>Actinomycetes</taxon>
        <taxon>Mycobacteriales</taxon>
        <taxon>Nocardiaceae</taxon>
        <taxon>Rhodococcus</taxon>
    </lineage>
</organism>
<protein>
    <recommendedName>
        <fullName evidence="4">Integral membrane protein</fullName>
    </recommendedName>
</protein>
<gene>
    <name evidence="2" type="ORF">ACFSJG_14365</name>
</gene>
<dbReference type="EMBL" id="JBHUFB010000010">
    <property type="protein sequence ID" value="MFD1813402.1"/>
    <property type="molecule type" value="Genomic_DNA"/>
</dbReference>
<evidence type="ECO:0000313" key="2">
    <source>
        <dbReference type="EMBL" id="MFD1813402.1"/>
    </source>
</evidence>
<keyword evidence="1" id="KW-0812">Transmembrane</keyword>
<keyword evidence="3" id="KW-1185">Reference proteome</keyword>
<feature type="transmembrane region" description="Helical" evidence="1">
    <location>
        <begin position="20"/>
        <end position="41"/>
    </location>
</feature>